<feature type="chain" id="PRO_5046665508" evidence="4">
    <location>
        <begin position="21"/>
        <end position="279"/>
    </location>
</feature>
<proteinExistence type="inferred from homology"/>
<evidence type="ECO:0000259" key="5">
    <source>
        <dbReference type="SMART" id="SM00062"/>
    </source>
</evidence>
<keyword evidence="7" id="KW-1185">Reference proteome</keyword>
<dbReference type="EMBL" id="JASNJE010000003">
    <property type="protein sequence ID" value="MDK3072192.1"/>
    <property type="molecule type" value="Genomic_DNA"/>
</dbReference>
<dbReference type="InterPro" id="IPR051455">
    <property type="entry name" value="Bact_solute-bind_prot3"/>
</dbReference>
<evidence type="ECO:0000256" key="3">
    <source>
        <dbReference type="ARBA" id="ARBA00022729"/>
    </source>
</evidence>
<dbReference type="Gene3D" id="3.40.190.10">
    <property type="entry name" value="Periplasmic binding protein-like II"/>
    <property type="match status" value="2"/>
</dbReference>
<keyword evidence="3 4" id="KW-0732">Signal</keyword>
<name>A0ABT7FAR0_9RHOB</name>
<organism evidence="6 7">
    <name type="scientific">Sedimentitalea xiamensis</name>
    <dbReference type="NCBI Taxonomy" id="3050037"/>
    <lineage>
        <taxon>Bacteria</taxon>
        <taxon>Pseudomonadati</taxon>
        <taxon>Pseudomonadota</taxon>
        <taxon>Alphaproteobacteria</taxon>
        <taxon>Rhodobacterales</taxon>
        <taxon>Paracoccaceae</taxon>
        <taxon>Sedimentitalea</taxon>
    </lineage>
</organism>
<evidence type="ECO:0000256" key="2">
    <source>
        <dbReference type="ARBA" id="ARBA00022448"/>
    </source>
</evidence>
<dbReference type="Pfam" id="PF00497">
    <property type="entry name" value="SBP_bac_3"/>
    <property type="match status" value="1"/>
</dbReference>
<reference evidence="6 7" key="1">
    <citation type="submission" date="2023-05" db="EMBL/GenBank/DDBJ databases">
        <title>Sedimentitalea sp. nov. JM2-8.</title>
        <authorList>
            <person name="Huang J."/>
        </authorList>
    </citation>
    <scope>NUCLEOTIDE SEQUENCE [LARGE SCALE GENOMIC DNA]</scope>
    <source>
        <strain evidence="6 7">JM2-8</strain>
    </source>
</reference>
<gene>
    <name evidence="6" type="ORF">QO034_03635</name>
</gene>
<comment type="caution">
    <text evidence="6">The sequence shown here is derived from an EMBL/GenBank/DDBJ whole genome shotgun (WGS) entry which is preliminary data.</text>
</comment>
<dbReference type="RefSeq" id="WP_284484136.1">
    <property type="nucleotide sequence ID" value="NZ_JASNJE010000003.1"/>
</dbReference>
<protein>
    <submittedName>
        <fullName evidence="6">Amino acid ABC transporter substrate-binding protein</fullName>
    </submittedName>
</protein>
<feature type="signal peptide" evidence="4">
    <location>
        <begin position="1"/>
        <end position="20"/>
    </location>
</feature>
<evidence type="ECO:0000313" key="7">
    <source>
        <dbReference type="Proteomes" id="UP001227126"/>
    </source>
</evidence>
<dbReference type="PANTHER" id="PTHR30085">
    <property type="entry name" value="AMINO ACID ABC TRANSPORTER PERMEASE"/>
    <property type="match status" value="1"/>
</dbReference>
<dbReference type="InterPro" id="IPR001638">
    <property type="entry name" value="Solute-binding_3/MltF_N"/>
</dbReference>
<keyword evidence="2" id="KW-0813">Transport</keyword>
<feature type="domain" description="Solute-binding protein family 3/N-terminal" evidence="5">
    <location>
        <begin position="31"/>
        <end position="258"/>
    </location>
</feature>
<dbReference type="SMART" id="SM00062">
    <property type="entry name" value="PBPb"/>
    <property type="match status" value="1"/>
</dbReference>
<dbReference type="PANTHER" id="PTHR30085:SF6">
    <property type="entry name" value="ABC TRANSPORTER GLUTAMINE-BINDING PROTEIN GLNH"/>
    <property type="match status" value="1"/>
</dbReference>
<evidence type="ECO:0000256" key="4">
    <source>
        <dbReference type="SAM" id="SignalP"/>
    </source>
</evidence>
<evidence type="ECO:0000313" key="6">
    <source>
        <dbReference type="EMBL" id="MDK3072192.1"/>
    </source>
</evidence>
<evidence type="ECO:0000256" key="1">
    <source>
        <dbReference type="ARBA" id="ARBA00010333"/>
    </source>
</evidence>
<comment type="similarity">
    <text evidence="1">Belongs to the bacterial solute-binding protein 3 family.</text>
</comment>
<accession>A0ABT7FAR0</accession>
<dbReference type="CDD" id="cd13688">
    <property type="entry name" value="PBP2_GltI_DEBP"/>
    <property type="match status" value="1"/>
</dbReference>
<dbReference type="SUPFAM" id="SSF53850">
    <property type="entry name" value="Periplasmic binding protein-like II"/>
    <property type="match status" value="1"/>
</dbReference>
<dbReference type="Proteomes" id="UP001227126">
    <property type="component" value="Unassembled WGS sequence"/>
</dbReference>
<sequence length="279" mass="29749">MRSHLLSIIACLCLALPASGQTLQRIKETSKLNLGYRADAAPLSFQKPDGNPAGYTPLICLHVGQAIANALKLENLEATFVAVGTEDRFDKVASGEIDLLCGAATITLTRRSIVDFSDPVYVDGTAILQHRGASGKFADMAGQKLGVRAGTTTQEALTTSMTEAGIDAEIVTFASHQNGLDAMEAKEIDAYFADQSLLTALLANSLDPEAYQISDEILTIEKQGLALARGDSDFRQIVDAAIAGLYANGKMREIFDQAMPDLQPGVALQAMYLLAPTLR</sequence>